<keyword evidence="2" id="KW-1185">Reference proteome</keyword>
<comment type="caution">
    <text evidence="1">The sequence shown here is derived from an EMBL/GenBank/DDBJ whole genome shotgun (WGS) entry which is preliminary data.</text>
</comment>
<organism evidence="1 2">
    <name type="scientific">Virgibacillus xinjiangensis</name>
    <dbReference type="NCBI Taxonomy" id="393090"/>
    <lineage>
        <taxon>Bacteria</taxon>
        <taxon>Bacillati</taxon>
        <taxon>Bacillota</taxon>
        <taxon>Bacilli</taxon>
        <taxon>Bacillales</taxon>
        <taxon>Bacillaceae</taxon>
        <taxon>Virgibacillus</taxon>
    </lineage>
</organism>
<dbReference type="EMBL" id="JBHRSA010000004">
    <property type="protein sequence ID" value="MFC3039113.1"/>
    <property type="molecule type" value="Genomic_DNA"/>
</dbReference>
<proteinExistence type="predicted"/>
<accession>A0ABV7CS64</accession>
<sequence length="99" mass="11164">MRTIIVILLLAVFFMGGMVYGMDRSGYPKHIYGEVASTVVEKETIEKEEVPVEAPKRNTMDLEEPEHFTHKAATILDVVVRGFYEALVAILYGISELFV</sequence>
<evidence type="ECO:0000313" key="1">
    <source>
        <dbReference type="EMBL" id="MFC3039113.1"/>
    </source>
</evidence>
<dbReference type="RefSeq" id="WP_390267878.1">
    <property type="nucleotide sequence ID" value="NZ_JBHRSA010000004.1"/>
</dbReference>
<name>A0ABV7CS64_9BACI</name>
<evidence type="ECO:0000313" key="2">
    <source>
        <dbReference type="Proteomes" id="UP001595279"/>
    </source>
</evidence>
<gene>
    <name evidence="1" type="ORF">ACFOGI_02465</name>
</gene>
<dbReference type="Proteomes" id="UP001595279">
    <property type="component" value="Unassembled WGS sequence"/>
</dbReference>
<reference evidence="2" key="1">
    <citation type="journal article" date="2019" name="Int. J. Syst. Evol. Microbiol.">
        <title>The Global Catalogue of Microorganisms (GCM) 10K type strain sequencing project: providing services to taxonomists for standard genome sequencing and annotation.</title>
        <authorList>
            <consortium name="The Broad Institute Genomics Platform"/>
            <consortium name="The Broad Institute Genome Sequencing Center for Infectious Disease"/>
            <person name="Wu L."/>
            <person name="Ma J."/>
        </authorList>
    </citation>
    <scope>NUCLEOTIDE SEQUENCE [LARGE SCALE GENOMIC DNA]</scope>
    <source>
        <strain evidence="2">KCTC 13128</strain>
    </source>
</reference>
<protein>
    <submittedName>
        <fullName evidence="1">Uncharacterized protein</fullName>
    </submittedName>
</protein>